<dbReference type="Gene3D" id="3.30.110.170">
    <property type="entry name" value="Protein of unknown function (DUF541), domain 1"/>
    <property type="match status" value="1"/>
</dbReference>
<dbReference type="PANTHER" id="PTHR34387">
    <property type="entry name" value="SLR1258 PROTEIN"/>
    <property type="match status" value="1"/>
</dbReference>
<dbReference type="InterPro" id="IPR007497">
    <property type="entry name" value="SIMPL/DUF541"/>
</dbReference>
<organism evidence="3 4">
    <name type="scientific">Massilia forsythiae</name>
    <dbReference type="NCBI Taxonomy" id="2728020"/>
    <lineage>
        <taxon>Bacteria</taxon>
        <taxon>Pseudomonadati</taxon>
        <taxon>Pseudomonadota</taxon>
        <taxon>Betaproteobacteria</taxon>
        <taxon>Burkholderiales</taxon>
        <taxon>Oxalobacteraceae</taxon>
        <taxon>Telluria group</taxon>
        <taxon>Massilia</taxon>
    </lineage>
</organism>
<dbReference type="EMBL" id="CP051685">
    <property type="protein sequence ID" value="QJE01319.1"/>
    <property type="molecule type" value="Genomic_DNA"/>
</dbReference>
<dbReference type="PANTHER" id="PTHR34387:SF2">
    <property type="entry name" value="SLR1258 PROTEIN"/>
    <property type="match status" value="1"/>
</dbReference>
<protein>
    <submittedName>
        <fullName evidence="3">SIMPL domain-containing protein</fullName>
    </submittedName>
</protein>
<evidence type="ECO:0000256" key="1">
    <source>
        <dbReference type="SAM" id="MobiDB-lite"/>
    </source>
</evidence>
<dbReference type="RefSeq" id="WP_170203346.1">
    <property type="nucleotide sequence ID" value="NZ_CP051685.1"/>
</dbReference>
<accession>A0A7Z2VY87</accession>
<evidence type="ECO:0000313" key="4">
    <source>
        <dbReference type="Proteomes" id="UP000502415"/>
    </source>
</evidence>
<evidence type="ECO:0000256" key="2">
    <source>
        <dbReference type="SAM" id="SignalP"/>
    </source>
</evidence>
<gene>
    <name evidence="3" type="ORF">HH212_15830</name>
</gene>
<dbReference type="Pfam" id="PF04402">
    <property type="entry name" value="SIMPL"/>
    <property type="match status" value="1"/>
</dbReference>
<dbReference type="InterPro" id="IPR052022">
    <property type="entry name" value="26kDa_periplasmic_antigen"/>
</dbReference>
<evidence type="ECO:0000313" key="3">
    <source>
        <dbReference type="EMBL" id="QJE01319.1"/>
    </source>
</evidence>
<feature type="chain" id="PRO_5031366427" evidence="2">
    <location>
        <begin position="22"/>
        <end position="264"/>
    </location>
</feature>
<dbReference type="GO" id="GO:0006974">
    <property type="term" value="P:DNA damage response"/>
    <property type="evidence" value="ECO:0007669"/>
    <property type="project" value="TreeGrafter"/>
</dbReference>
<name>A0A7Z2VY87_9BURK</name>
<keyword evidence="2" id="KW-0732">Signal</keyword>
<proteinExistence type="predicted"/>
<dbReference type="AlphaFoldDB" id="A0A7Z2VY87"/>
<reference evidence="3 4" key="1">
    <citation type="submission" date="2020-04" db="EMBL/GenBank/DDBJ databases">
        <title>Genome sequencing of novel species.</title>
        <authorList>
            <person name="Heo J."/>
            <person name="Kim S.-J."/>
            <person name="Kim J.-S."/>
            <person name="Hong S.-B."/>
            <person name="Kwon S.-W."/>
        </authorList>
    </citation>
    <scope>NUCLEOTIDE SEQUENCE [LARGE SCALE GENOMIC DNA]</scope>
    <source>
        <strain evidence="3 4">GN2-R2</strain>
    </source>
</reference>
<sequence>MRVPKIVLATVLAAAFAGAQAQTAPTVATAQGGSVATGGTLVVVPAYGEVVHANDEATVTFSVEEQDKDRAAATARVNQKMKQGTELVRRADPQAKLKTVNYYTYPVYPEVPDSPRPLVKPEARRIPIGWRVGQNLEVTTRSLDKLPQTVGAAQKVLGIAGIDYHLSQELTRRLDDERIAATYRNLNERVASIARAMGRNLGDAVIDTVDFEGSGNYGNQMPPPPPMAMMRAKSADASSEMPEPSFEPGETRLEMRMVGKVKFR</sequence>
<dbReference type="Proteomes" id="UP000502415">
    <property type="component" value="Chromosome"/>
</dbReference>
<dbReference type="Gene3D" id="3.30.70.2970">
    <property type="entry name" value="Protein of unknown function (DUF541), domain 2"/>
    <property type="match status" value="1"/>
</dbReference>
<feature type="region of interest" description="Disordered" evidence="1">
    <location>
        <begin position="215"/>
        <end position="252"/>
    </location>
</feature>
<feature type="signal peptide" evidence="2">
    <location>
        <begin position="1"/>
        <end position="21"/>
    </location>
</feature>
<keyword evidence="4" id="KW-1185">Reference proteome</keyword>
<dbReference type="KEGG" id="mfy:HH212_15830"/>